<reference evidence="2" key="1">
    <citation type="journal article" date="2014" name="Front. Microbiol.">
        <title>High frequency of phylogenetically diverse reductive dehalogenase-homologous genes in deep subseafloor sedimentary metagenomes.</title>
        <authorList>
            <person name="Kawai M."/>
            <person name="Futagami T."/>
            <person name="Toyoda A."/>
            <person name="Takaki Y."/>
            <person name="Nishi S."/>
            <person name="Hori S."/>
            <person name="Arai W."/>
            <person name="Tsubouchi T."/>
            <person name="Morono Y."/>
            <person name="Uchiyama I."/>
            <person name="Ito T."/>
            <person name="Fujiyama A."/>
            <person name="Inagaki F."/>
            <person name="Takami H."/>
        </authorList>
    </citation>
    <scope>NUCLEOTIDE SEQUENCE</scope>
    <source>
        <strain evidence="2">Expedition CK06-06</strain>
    </source>
</reference>
<dbReference type="EMBL" id="BARU01000295">
    <property type="protein sequence ID" value="GAH19278.1"/>
    <property type="molecule type" value="Genomic_DNA"/>
</dbReference>
<sequence>MPEPNDKLIVALVECSRCGNPFMIKKGQRKLGEIICDRLYEKAEFTHKKNLLELGCRTGELLKEIGIKYNLNLFGIDTDKNKIEYASANLEKNLIDAKLITMNILNNNFEDNFFDVVITSCYFLWEMEFNYILAEIHRILKHNGVFLIFGEPDFGGIIEYPDTGLKKELYNSLKDAGADPEIGRKIPQYFSNKFRLVEHFCSSFPWIPSVNRASLINDLDLYIKNLNTKKFNSVLIIQSIESNKYFLFIPIFGYYLKKI</sequence>
<dbReference type="AlphaFoldDB" id="X1FER6"/>
<organism evidence="2">
    <name type="scientific">marine sediment metagenome</name>
    <dbReference type="NCBI Taxonomy" id="412755"/>
    <lineage>
        <taxon>unclassified sequences</taxon>
        <taxon>metagenomes</taxon>
        <taxon>ecological metagenomes</taxon>
    </lineage>
</organism>
<name>X1FER6_9ZZZZ</name>
<dbReference type="CDD" id="cd02440">
    <property type="entry name" value="AdoMet_MTases"/>
    <property type="match status" value="1"/>
</dbReference>
<dbReference type="GO" id="GO:0008757">
    <property type="term" value="F:S-adenosylmethionine-dependent methyltransferase activity"/>
    <property type="evidence" value="ECO:0007669"/>
    <property type="project" value="InterPro"/>
</dbReference>
<evidence type="ECO:0000313" key="2">
    <source>
        <dbReference type="EMBL" id="GAH19278.1"/>
    </source>
</evidence>
<protein>
    <recommendedName>
        <fullName evidence="1">Methyltransferase type 11 domain-containing protein</fullName>
    </recommendedName>
</protein>
<comment type="caution">
    <text evidence="2">The sequence shown here is derived from an EMBL/GenBank/DDBJ whole genome shotgun (WGS) entry which is preliminary data.</text>
</comment>
<accession>X1FER6</accession>
<dbReference type="SUPFAM" id="SSF53335">
    <property type="entry name" value="S-adenosyl-L-methionine-dependent methyltransferases"/>
    <property type="match status" value="1"/>
</dbReference>
<gene>
    <name evidence="2" type="ORF">S03H2_01095</name>
</gene>
<evidence type="ECO:0000259" key="1">
    <source>
        <dbReference type="Pfam" id="PF08241"/>
    </source>
</evidence>
<feature type="domain" description="Methyltransferase type 11" evidence="1">
    <location>
        <begin position="52"/>
        <end position="148"/>
    </location>
</feature>
<proteinExistence type="predicted"/>
<dbReference type="Pfam" id="PF08241">
    <property type="entry name" value="Methyltransf_11"/>
    <property type="match status" value="1"/>
</dbReference>
<dbReference type="InterPro" id="IPR029063">
    <property type="entry name" value="SAM-dependent_MTases_sf"/>
</dbReference>
<dbReference type="InterPro" id="IPR013216">
    <property type="entry name" value="Methyltransf_11"/>
</dbReference>
<dbReference type="Gene3D" id="3.40.50.150">
    <property type="entry name" value="Vaccinia Virus protein VP39"/>
    <property type="match status" value="1"/>
</dbReference>